<comment type="catalytic activity">
    <reaction evidence="3">
        <text>alpha-L-fucose = beta-L-fucose</text>
        <dbReference type="Rhea" id="RHEA:25580"/>
        <dbReference type="ChEBI" id="CHEBI:42548"/>
        <dbReference type="ChEBI" id="CHEBI:42589"/>
        <dbReference type="EC" id="5.1.3.29"/>
    </reaction>
</comment>
<accession>A0A076NUC0</accession>
<organism evidence="4 6">
    <name type="scientific">Corynebacterium imitans</name>
    <dbReference type="NCBI Taxonomy" id="156978"/>
    <lineage>
        <taxon>Bacteria</taxon>
        <taxon>Bacillati</taxon>
        <taxon>Actinomycetota</taxon>
        <taxon>Actinomycetes</taxon>
        <taxon>Mycobacteriales</taxon>
        <taxon>Corynebacteriaceae</taxon>
        <taxon>Corynebacterium</taxon>
    </lineage>
</organism>
<dbReference type="RefSeq" id="WP_038593292.1">
    <property type="nucleotide sequence ID" value="NZ_CP009211.1"/>
</dbReference>
<dbReference type="SUPFAM" id="SSF102546">
    <property type="entry name" value="RbsD-like"/>
    <property type="match status" value="1"/>
</dbReference>
<dbReference type="AlphaFoldDB" id="A0A076NUC0"/>
<comment type="catalytic activity">
    <reaction evidence="1">
        <text>beta-D-ribopyranose = beta-D-ribofuranose</text>
        <dbReference type="Rhea" id="RHEA:25432"/>
        <dbReference type="ChEBI" id="CHEBI:27476"/>
        <dbReference type="ChEBI" id="CHEBI:47002"/>
        <dbReference type="EC" id="5.4.99.62"/>
    </reaction>
</comment>
<dbReference type="PANTHER" id="PTHR31690">
    <property type="entry name" value="FUCOSE MUTAROTASE"/>
    <property type="match status" value="1"/>
</dbReference>
<dbReference type="GO" id="GO:0062193">
    <property type="term" value="F:D-ribose pyranase activity"/>
    <property type="evidence" value="ECO:0007669"/>
    <property type="project" value="UniProtKB-EC"/>
</dbReference>
<evidence type="ECO:0000313" key="5">
    <source>
        <dbReference type="EMBL" id="SNV51793.1"/>
    </source>
</evidence>
<evidence type="ECO:0000256" key="3">
    <source>
        <dbReference type="ARBA" id="ARBA00036324"/>
    </source>
</evidence>
<keyword evidence="6" id="KW-1185">Reference proteome</keyword>
<dbReference type="Proteomes" id="UP000028780">
    <property type="component" value="Chromosome"/>
</dbReference>
<dbReference type="GO" id="GO:0042806">
    <property type="term" value="F:fucose binding"/>
    <property type="evidence" value="ECO:0007669"/>
    <property type="project" value="TreeGrafter"/>
</dbReference>
<gene>
    <name evidence="5" type="primary">fucU</name>
    <name evidence="4" type="ORF">CIMIT_11845</name>
    <name evidence="5" type="ORF">SAMEA4535761_00003</name>
</gene>
<dbReference type="KEGG" id="cii:CIMIT_11845"/>
<dbReference type="eggNOG" id="COG4154">
    <property type="taxonomic scope" value="Bacteria"/>
</dbReference>
<evidence type="ECO:0000313" key="7">
    <source>
        <dbReference type="Proteomes" id="UP000215374"/>
    </source>
</evidence>
<sequence length="147" mass="16205">MLKGIPPILSPDLLKVLAEMGHGDEITIADAHYPLSGAGGQIIRADGHRICDLLEAVMKYFPLDRYHEWQYALMEPVAGDTAPDIWQAYGEIIGRHEPAEATLLERFEFYGRASHSHTTIMTSETAQYANIILKKGVIVNSSEVGGN</sequence>
<dbReference type="Pfam" id="PF05025">
    <property type="entry name" value="RbsD_FucU"/>
    <property type="match status" value="1"/>
</dbReference>
<name>A0A076NUC0_9CORY</name>
<evidence type="ECO:0000256" key="2">
    <source>
        <dbReference type="ARBA" id="ARBA00023235"/>
    </source>
</evidence>
<dbReference type="Gene3D" id="3.40.1650.10">
    <property type="entry name" value="RbsD-like domain"/>
    <property type="match status" value="1"/>
</dbReference>
<protein>
    <submittedName>
        <fullName evidence="4">Fucose isomerase</fullName>
    </submittedName>
    <submittedName>
        <fullName evidence="5">L-fucose mutarotase</fullName>
        <ecNumber evidence="5">5.1.3.-</ecNumber>
    </submittedName>
</protein>
<dbReference type="EMBL" id="CP009211">
    <property type="protein sequence ID" value="AIJ34477.1"/>
    <property type="molecule type" value="Genomic_DNA"/>
</dbReference>
<dbReference type="GO" id="GO:0006004">
    <property type="term" value="P:fucose metabolic process"/>
    <property type="evidence" value="ECO:0007669"/>
    <property type="project" value="TreeGrafter"/>
</dbReference>
<evidence type="ECO:0000256" key="1">
    <source>
        <dbReference type="ARBA" id="ARBA00000223"/>
    </source>
</evidence>
<reference evidence="5 7" key="2">
    <citation type="submission" date="2017-06" db="EMBL/GenBank/DDBJ databases">
        <authorList>
            <consortium name="Pathogen Informatics"/>
        </authorList>
    </citation>
    <scope>NUCLEOTIDE SEQUENCE [LARGE SCALE GENOMIC DNA]</scope>
    <source>
        <strain evidence="5 7">NCTC13015</strain>
    </source>
</reference>
<dbReference type="Proteomes" id="UP000215374">
    <property type="component" value="Chromosome 1"/>
</dbReference>
<dbReference type="HOGENOM" id="CLU_120075_1_0_11"/>
<reference evidence="4 6" key="1">
    <citation type="submission" date="2014-08" db="EMBL/GenBank/DDBJ databases">
        <title>Complete genome sequence of Corynebacterium imitans DSM 44264, isolated from a five-month-old boy with suspected pharyngeal diphtheria.</title>
        <authorList>
            <person name="Mollmann S."/>
            <person name="Albersmeier A."/>
            <person name="Ruckert C."/>
            <person name="Tauch A."/>
        </authorList>
    </citation>
    <scope>NUCLEOTIDE SEQUENCE [LARGE SCALE GENOMIC DNA]</scope>
    <source>
        <strain evidence="4 6">DSM 44264</strain>
    </source>
</reference>
<dbReference type="InterPro" id="IPR007721">
    <property type="entry name" value="RbsD_FucU"/>
</dbReference>
<dbReference type="PANTHER" id="PTHR31690:SF4">
    <property type="entry name" value="FUCOSE MUTAROTASE"/>
    <property type="match status" value="1"/>
</dbReference>
<dbReference type="InterPro" id="IPR050443">
    <property type="entry name" value="RbsD/FucU_mutarotase"/>
</dbReference>
<dbReference type="GO" id="GO:0036373">
    <property type="term" value="F:L-fucose mutarotase activity"/>
    <property type="evidence" value="ECO:0007669"/>
    <property type="project" value="UniProtKB-EC"/>
</dbReference>
<keyword evidence="2 4" id="KW-0413">Isomerase</keyword>
<evidence type="ECO:0000313" key="6">
    <source>
        <dbReference type="Proteomes" id="UP000028780"/>
    </source>
</evidence>
<evidence type="ECO:0000313" key="4">
    <source>
        <dbReference type="EMBL" id="AIJ34477.1"/>
    </source>
</evidence>
<dbReference type="InterPro" id="IPR023750">
    <property type="entry name" value="RbsD-like_sf"/>
</dbReference>
<dbReference type="EC" id="5.1.3.-" evidence="5"/>
<proteinExistence type="predicted"/>
<dbReference type="EMBL" id="LT906467">
    <property type="protein sequence ID" value="SNV51793.1"/>
    <property type="molecule type" value="Genomic_DNA"/>
</dbReference>
<dbReference type="OrthoDB" id="9805009at2"/>